<proteinExistence type="predicted"/>
<keyword evidence="2" id="KW-0812">Transmembrane</keyword>
<feature type="domain" description="Transglutaminase-like" evidence="3">
    <location>
        <begin position="547"/>
        <end position="634"/>
    </location>
</feature>
<reference evidence="4 5" key="1">
    <citation type="journal article" date="2022" name="Syst. Appl. Microbiol.">
        <title>Rhodopirellula aestuarii sp. nov., a novel member of the genus Rhodopirellula isolated from brackish sediments collected in the Tagus River estuary, Portugal.</title>
        <authorList>
            <person name="Vitorino I.R."/>
            <person name="Klimek D."/>
            <person name="Calusinska M."/>
            <person name="Lobo-da-Cunha A."/>
            <person name="Vasconcelos V."/>
            <person name="Lage O.M."/>
        </authorList>
    </citation>
    <scope>NUCLEOTIDE SEQUENCE [LARGE SCALE GENOMIC DNA]</scope>
    <source>
        <strain evidence="4 5">ICT_H3.1</strain>
    </source>
</reference>
<dbReference type="InterPro" id="IPR021878">
    <property type="entry name" value="TgpA_N"/>
</dbReference>
<evidence type="ECO:0000256" key="2">
    <source>
        <dbReference type="SAM" id="Phobius"/>
    </source>
</evidence>
<evidence type="ECO:0000313" key="5">
    <source>
        <dbReference type="Proteomes" id="UP001202961"/>
    </source>
</evidence>
<feature type="compositionally biased region" description="Basic residues" evidence="1">
    <location>
        <begin position="845"/>
        <end position="856"/>
    </location>
</feature>
<protein>
    <submittedName>
        <fullName evidence="4">DUF3488 and transglutaminase-like domain-containing protein</fullName>
    </submittedName>
</protein>
<dbReference type="RefSeq" id="WP_250929659.1">
    <property type="nucleotide sequence ID" value="NZ_JAMQBK010000039.1"/>
</dbReference>
<dbReference type="PANTHER" id="PTHR42736:SF1">
    <property type="entry name" value="PROTEIN-GLUTAMINE GAMMA-GLUTAMYLTRANSFERASE"/>
    <property type="match status" value="1"/>
</dbReference>
<comment type="caution">
    <text evidence="4">The sequence shown here is derived from an EMBL/GenBank/DDBJ whole genome shotgun (WGS) entry which is preliminary data.</text>
</comment>
<dbReference type="PANTHER" id="PTHR42736">
    <property type="entry name" value="PROTEIN-GLUTAMINE GAMMA-GLUTAMYLTRANSFERASE"/>
    <property type="match status" value="1"/>
</dbReference>
<organism evidence="4 5">
    <name type="scientific">Aporhodopirellula aestuarii</name>
    <dbReference type="NCBI Taxonomy" id="2950107"/>
    <lineage>
        <taxon>Bacteria</taxon>
        <taxon>Pseudomonadati</taxon>
        <taxon>Planctomycetota</taxon>
        <taxon>Planctomycetia</taxon>
        <taxon>Pirellulales</taxon>
        <taxon>Pirellulaceae</taxon>
        <taxon>Aporhodopirellula</taxon>
    </lineage>
</organism>
<accession>A0ABT0U5F4</accession>
<dbReference type="EMBL" id="JAMQBK010000039">
    <property type="protein sequence ID" value="MCM2372032.1"/>
    <property type="molecule type" value="Genomic_DNA"/>
</dbReference>
<name>A0ABT0U5F4_9BACT</name>
<evidence type="ECO:0000259" key="3">
    <source>
        <dbReference type="SMART" id="SM00460"/>
    </source>
</evidence>
<dbReference type="SUPFAM" id="SSF54001">
    <property type="entry name" value="Cysteine proteinases"/>
    <property type="match status" value="1"/>
</dbReference>
<feature type="region of interest" description="Disordered" evidence="1">
    <location>
        <begin position="1"/>
        <end position="24"/>
    </location>
</feature>
<dbReference type="InterPro" id="IPR002931">
    <property type="entry name" value="Transglutaminase-like"/>
</dbReference>
<dbReference type="Pfam" id="PF01841">
    <property type="entry name" value="Transglut_core"/>
    <property type="match status" value="1"/>
</dbReference>
<feature type="transmembrane region" description="Helical" evidence="2">
    <location>
        <begin position="161"/>
        <end position="181"/>
    </location>
</feature>
<feature type="region of interest" description="Disordered" evidence="1">
    <location>
        <begin position="815"/>
        <end position="856"/>
    </location>
</feature>
<feature type="transmembrane region" description="Helical" evidence="2">
    <location>
        <begin position="720"/>
        <end position="739"/>
    </location>
</feature>
<keyword evidence="5" id="KW-1185">Reference proteome</keyword>
<feature type="transmembrane region" description="Helical" evidence="2">
    <location>
        <begin position="137"/>
        <end position="155"/>
    </location>
</feature>
<dbReference type="InterPro" id="IPR038765">
    <property type="entry name" value="Papain-like_cys_pep_sf"/>
</dbReference>
<evidence type="ECO:0000313" key="4">
    <source>
        <dbReference type="EMBL" id="MCM2372032.1"/>
    </source>
</evidence>
<keyword evidence="2" id="KW-0472">Membrane</keyword>
<gene>
    <name evidence="4" type="ORF">NB063_15610</name>
</gene>
<feature type="transmembrane region" description="Helical" evidence="2">
    <location>
        <begin position="110"/>
        <end position="130"/>
    </location>
</feature>
<dbReference type="InterPro" id="IPR025403">
    <property type="entry name" value="TgpA-like_C"/>
</dbReference>
<keyword evidence="2" id="KW-1133">Transmembrane helix</keyword>
<dbReference type="Pfam" id="PF13559">
    <property type="entry name" value="DUF4129"/>
    <property type="match status" value="1"/>
</dbReference>
<dbReference type="Proteomes" id="UP001202961">
    <property type="component" value="Unassembled WGS sequence"/>
</dbReference>
<feature type="transmembrane region" description="Helical" evidence="2">
    <location>
        <begin position="227"/>
        <end position="250"/>
    </location>
</feature>
<dbReference type="Gene3D" id="3.10.620.30">
    <property type="match status" value="1"/>
</dbReference>
<evidence type="ECO:0000256" key="1">
    <source>
        <dbReference type="SAM" id="MobiDB-lite"/>
    </source>
</evidence>
<sequence>MSAAVSPANASQSDRGGAAHEAVPWHQPDTPLRLRTKFAFALVTGLGGMLLGTASDTESLSIIIVTFSLIGFICVDWQKLFALPSLVAYAAMALTAFVCVAEFMQDSDQLGRKMVAVAQLLAVAQAILMLQEKTHRLFEQLLIFALLNCVVAAVFNDAFNYAIWFIPLTIMTGLALAFLAADETATRAVDVGKAANTPVTTDGRTQRLYALDNGAATRSITRVALGLPWTSVILLVPAVTVIAATIFFALPRRIDARRGASTEALVGFSGSVQLGQIGRMQMSKQRALRVKFVEPDKNQPYSVVGGIYLRGRTLEQYVADREVADGGGTWQTVPVALAGPTQALPVRYVPNRTSDQMFFDRVHVEVHCESMRTPDLFAVAPYHRIIGSEGVVNLPNQWCITRLEKQPSTNGGGRFPRKEYFFGTQAFRDGVQSAWIHDLSLSPIDPLAAAGRQSIMKDEDLDAPDAEVLVANQLEYLDRLLQYSEQIMPSARQISDEIISKIPAKKRTPVEIARQLERDLQLNSHYEYTLDGGIQPILGMDPIEQFLSIDRRGHCQYFASALAMMLRSQGIPARLVVGYHCDEFSELGQYFIVRQSHAHAWVEALIDAKDLPFGQNVYGQPRSRRYWLRLDPTPGGGGVIDDGNIGGGRQLADLAQNLWTDYIIEMDPATQETTLLSTPAFAPMTNSYRTWIEQAKSLALKINAGEVQGIGGGKLFSTNGAIIAIAIGFAAVIFVKLQFPNLYGRRRRATQAQRAARPSIPFYAEALELLEQAGYARSPGQTPAELTASLPADGLRSPTDVLTQLFYRIRYGSGSSADSRGGLGGDRSESKTMIEQSLDQIRRALPQHRKPKPTEK</sequence>
<feature type="transmembrane region" description="Helical" evidence="2">
    <location>
        <begin position="60"/>
        <end position="77"/>
    </location>
</feature>
<feature type="transmembrane region" description="Helical" evidence="2">
    <location>
        <begin position="38"/>
        <end position="54"/>
    </location>
</feature>
<dbReference type="Pfam" id="PF11992">
    <property type="entry name" value="TgpA_N"/>
    <property type="match status" value="1"/>
</dbReference>
<dbReference type="SMART" id="SM00460">
    <property type="entry name" value="TGc"/>
    <property type="match status" value="1"/>
</dbReference>
<feature type="transmembrane region" description="Helical" evidence="2">
    <location>
        <begin position="86"/>
        <end position="104"/>
    </location>
</feature>
<dbReference type="InterPro" id="IPR052901">
    <property type="entry name" value="Bact_TGase-like"/>
</dbReference>